<proteinExistence type="predicted"/>
<protein>
    <submittedName>
        <fullName evidence="2">Uncharacterized protein</fullName>
    </submittedName>
</protein>
<accession>A0A8K0PHA7</accession>
<feature type="region of interest" description="Disordered" evidence="1">
    <location>
        <begin position="331"/>
        <end position="357"/>
    </location>
</feature>
<gene>
    <name evidence="2" type="ORF">KVT40_001440</name>
</gene>
<dbReference type="EMBL" id="JAESVG020000002">
    <property type="protein sequence ID" value="KAG8629821.1"/>
    <property type="molecule type" value="Genomic_DNA"/>
</dbReference>
<organism evidence="2 3">
    <name type="scientific">Elsinoe batatas</name>
    <dbReference type="NCBI Taxonomy" id="2601811"/>
    <lineage>
        <taxon>Eukaryota</taxon>
        <taxon>Fungi</taxon>
        <taxon>Dikarya</taxon>
        <taxon>Ascomycota</taxon>
        <taxon>Pezizomycotina</taxon>
        <taxon>Dothideomycetes</taxon>
        <taxon>Dothideomycetidae</taxon>
        <taxon>Myriangiales</taxon>
        <taxon>Elsinoaceae</taxon>
        <taxon>Elsinoe</taxon>
    </lineage>
</organism>
<feature type="compositionally biased region" description="Low complexity" evidence="1">
    <location>
        <begin position="422"/>
        <end position="440"/>
    </location>
</feature>
<reference evidence="2" key="1">
    <citation type="submission" date="2021-07" db="EMBL/GenBank/DDBJ databases">
        <title>Elsinoe batatas strain:CRI-CJ2 Genome sequencing and assembly.</title>
        <authorList>
            <person name="Huang L."/>
        </authorList>
    </citation>
    <scope>NUCLEOTIDE SEQUENCE</scope>
    <source>
        <strain evidence="2">CRI-CJ2</strain>
    </source>
</reference>
<feature type="compositionally biased region" description="Polar residues" evidence="1">
    <location>
        <begin position="31"/>
        <end position="44"/>
    </location>
</feature>
<feature type="compositionally biased region" description="Acidic residues" evidence="1">
    <location>
        <begin position="505"/>
        <end position="516"/>
    </location>
</feature>
<feature type="compositionally biased region" description="Polar residues" evidence="1">
    <location>
        <begin position="556"/>
        <end position="567"/>
    </location>
</feature>
<keyword evidence="3" id="KW-1185">Reference proteome</keyword>
<feature type="compositionally biased region" description="Basic and acidic residues" evidence="1">
    <location>
        <begin position="533"/>
        <end position="550"/>
    </location>
</feature>
<feature type="compositionally biased region" description="Polar residues" evidence="1">
    <location>
        <begin position="397"/>
        <end position="414"/>
    </location>
</feature>
<dbReference type="AlphaFoldDB" id="A0A8K0PHA7"/>
<feature type="region of interest" description="Disordered" evidence="1">
    <location>
        <begin position="22"/>
        <end position="139"/>
    </location>
</feature>
<evidence type="ECO:0000256" key="1">
    <source>
        <dbReference type="SAM" id="MobiDB-lite"/>
    </source>
</evidence>
<feature type="region of interest" description="Disordered" evidence="1">
    <location>
        <begin position="397"/>
        <end position="581"/>
    </location>
</feature>
<feature type="compositionally biased region" description="Basic and acidic residues" evidence="1">
    <location>
        <begin position="95"/>
        <end position="104"/>
    </location>
</feature>
<feature type="compositionally biased region" description="Polar residues" evidence="1">
    <location>
        <begin position="454"/>
        <end position="469"/>
    </location>
</feature>
<name>A0A8K0PHA7_9PEZI</name>
<comment type="caution">
    <text evidence="2">The sequence shown here is derived from an EMBL/GenBank/DDBJ whole genome shotgun (WGS) entry which is preliminary data.</text>
</comment>
<dbReference type="OrthoDB" id="5404323at2759"/>
<sequence length="596" mass="65022">MAEQQQNKSILSTLPSITTTISSLLQSPTTHQDNSAPNTSNDRSIVSPASIANFMPSTPTWWRRPAAKPDSKPAGNSPRLPTPTGSTMFSPIKSPTDELSRRGSSDSIGDSTKKRKRNPRPKTSYTLCHAPPRHGGRHKIQVRARPLLQLHKIESRARPRPAFELLPSAIFSPRLIKAIANFSSSKNGLSPQDLAVVRAEKYHAHEASPSDEDETRDILALICGIGKGHNAANKVRICLEQGVEWEACQLPTGSYEFTTTDDHGLNRTVRWVPKRNGRGVSSPIASPVESIAEKKFNFSTISANTRRHPVIAHLTPSSLDISDVYNLPVPSTSVDSGAPTPISPSFNRTSSDDTVDSISGSLTTTDELRNIITATAVYVAICEKWCTSYRSEDSLQRSASQKSVSPSKPNQSPASPRKRPCSLDSESIRRSSSLRQALRSPGFRRILGGDPERPNSSNSSLALDTSNIPTIPEADSPVASRRKRADTTSTVIINGNGGQWRPNYEDETDDEEEEPTEEQRKDTAHSSPTLDGGKSDKGSVKARRSTESEKRRHFSESTFDGSETSADTIAKEKKTPAVKAKEKKKGFLSKLLCGMV</sequence>
<dbReference type="Proteomes" id="UP000809789">
    <property type="component" value="Unassembled WGS sequence"/>
</dbReference>
<evidence type="ECO:0000313" key="3">
    <source>
        <dbReference type="Proteomes" id="UP000809789"/>
    </source>
</evidence>
<evidence type="ECO:0000313" key="2">
    <source>
        <dbReference type="EMBL" id="KAG8629821.1"/>
    </source>
</evidence>